<comment type="similarity">
    <text evidence="1">Belongs to the methyltransferase superfamily. LaeA methyltransferase family.</text>
</comment>
<keyword evidence="4" id="KW-1185">Reference proteome</keyword>
<reference evidence="3 4" key="1">
    <citation type="submission" date="2024-01" db="EMBL/GenBank/DDBJ databases">
        <authorList>
            <person name="Allen C."/>
            <person name="Tagirdzhanova G."/>
        </authorList>
    </citation>
    <scope>NUCLEOTIDE SEQUENCE [LARGE SCALE GENOMIC DNA]</scope>
    <source>
        <strain evidence="3 4">CBS 119000</strain>
    </source>
</reference>
<dbReference type="SUPFAM" id="SSF53335">
    <property type="entry name" value="S-adenosyl-L-methionine-dependent methyltransferases"/>
    <property type="match status" value="1"/>
</dbReference>
<dbReference type="Pfam" id="PF13489">
    <property type="entry name" value="Methyltransf_23"/>
    <property type="match status" value="1"/>
</dbReference>
<feature type="region of interest" description="Disordered" evidence="2">
    <location>
        <begin position="1"/>
        <end position="66"/>
    </location>
</feature>
<dbReference type="PANTHER" id="PTHR43591">
    <property type="entry name" value="METHYLTRANSFERASE"/>
    <property type="match status" value="1"/>
</dbReference>
<organism evidence="3 4">
    <name type="scientific">Sporothrix epigloea</name>
    <dbReference type="NCBI Taxonomy" id="1892477"/>
    <lineage>
        <taxon>Eukaryota</taxon>
        <taxon>Fungi</taxon>
        <taxon>Dikarya</taxon>
        <taxon>Ascomycota</taxon>
        <taxon>Pezizomycotina</taxon>
        <taxon>Sordariomycetes</taxon>
        <taxon>Sordariomycetidae</taxon>
        <taxon>Ophiostomatales</taxon>
        <taxon>Ophiostomataceae</taxon>
        <taxon>Sporothrix</taxon>
    </lineage>
</organism>
<accession>A0ABP0DA17</accession>
<gene>
    <name evidence="3" type="ORF">SEPCBS119000_001317</name>
</gene>
<feature type="compositionally biased region" description="Basic residues" evidence="2">
    <location>
        <begin position="12"/>
        <end position="24"/>
    </location>
</feature>
<evidence type="ECO:0000256" key="2">
    <source>
        <dbReference type="SAM" id="MobiDB-lite"/>
    </source>
</evidence>
<sequence>MGHFAPLPGSGRQRHTSRSSHHQNGHFSTGAPAVLEYSGDGDCNGSRKRSRPAGNGSCTQVGLNPPISVGMPSDARLYAEFNPVTNEYQYYREHNTGANGNGRFITEGGNASQDYYSRYGRVNGNGSGHLATTAQRADAAADAAAAAASAASEEYYVVSTSSAMASQVCEGGMQFHSFQRSPPTTLTNPASGVGLGKDGSKLYALPNDETEQNRDDMKHSMALLLMRDELFYSPVDAQLRSGGMVYDLGTGTGIWAIDVAEKYPRTVVRGIDLSPIQPPYVPPNLSFAIDDFEDEWPLPANAFDLIHMRFSLWAVDDRATLFRRIFHHLKPGGFVEFQELVPQMSCDDDTLPPAHVMPNALRDFAHYIGMGLRYSNRLAGGNLFGDNACDSRTMDKTMTQELSSAGFADVQIVRHKCPLGGWAKYPDMQRCGLLFREAMLEGLRGWSHRPLGTTAGGLGWTPTQIEMFLIDVRKAVMDPNVHAYFPLHVTYAQKPMM</sequence>
<evidence type="ECO:0000313" key="3">
    <source>
        <dbReference type="EMBL" id="CAK7265059.1"/>
    </source>
</evidence>
<dbReference type="EMBL" id="CAWUON010000009">
    <property type="protein sequence ID" value="CAK7265059.1"/>
    <property type="molecule type" value="Genomic_DNA"/>
</dbReference>
<protein>
    <submittedName>
        <fullName evidence="3">Uncharacterized protein</fullName>
    </submittedName>
</protein>
<dbReference type="CDD" id="cd02440">
    <property type="entry name" value="AdoMet_MTases"/>
    <property type="match status" value="1"/>
</dbReference>
<dbReference type="PANTHER" id="PTHR43591:SF24">
    <property type="entry name" value="2-METHOXY-6-POLYPRENYL-1,4-BENZOQUINOL METHYLASE, MITOCHONDRIAL"/>
    <property type="match status" value="1"/>
</dbReference>
<comment type="caution">
    <text evidence="3">The sequence shown here is derived from an EMBL/GenBank/DDBJ whole genome shotgun (WGS) entry which is preliminary data.</text>
</comment>
<evidence type="ECO:0000256" key="1">
    <source>
        <dbReference type="ARBA" id="ARBA00038158"/>
    </source>
</evidence>
<evidence type="ECO:0000313" key="4">
    <source>
        <dbReference type="Proteomes" id="UP001642502"/>
    </source>
</evidence>
<proteinExistence type="inferred from homology"/>
<dbReference type="Gene3D" id="3.40.50.150">
    <property type="entry name" value="Vaccinia Virus protein VP39"/>
    <property type="match status" value="1"/>
</dbReference>
<dbReference type="InterPro" id="IPR029063">
    <property type="entry name" value="SAM-dependent_MTases_sf"/>
</dbReference>
<dbReference type="Proteomes" id="UP001642502">
    <property type="component" value="Unassembled WGS sequence"/>
</dbReference>
<name>A0ABP0DA17_9PEZI</name>